<evidence type="ECO:0000313" key="2">
    <source>
        <dbReference type="Proteomes" id="UP000199013"/>
    </source>
</evidence>
<evidence type="ECO:0000313" key="1">
    <source>
        <dbReference type="EMBL" id="SBW18300.1"/>
    </source>
</evidence>
<protein>
    <submittedName>
        <fullName evidence="1">Uncharacterized protein</fullName>
    </submittedName>
</protein>
<keyword evidence="2" id="KW-1185">Reference proteome</keyword>
<reference evidence="2" key="1">
    <citation type="submission" date="2016-02" db="EMBL/GenBank/DDBJ databases">
        <authorList>
            <person name="Wibberg D."/>
        </authorList>
    </citation>
    <scope>NUCLEOTIDE SEQUENCE [LARGE SCALE GENOMIC DNA]</scope>
</reference>
<organism evidence="1 2">
    <name type="scientific">Candidatus Protofrankia californiensis</name>
    <dbReference type="NCBI Taxonomy" id="1839754"/>
    <lineage>
        <taxon>Bacteria</taxon>
        <taxon>Bacillati</taxon>
        <taxon>Actinomycetota</taxon>
        <taxon>Actinomycetes</taxon>
        <taxon>Frankiales</taxon>
        <taxon>Frankiaceae</taxon>
        <taxon>Protofrankia</taxon>
    </lineage>
</organism>
<sequence length="103" mass="10711">MTGLTPTPDGADAPGASGWHVGVQVGSDWSARCFTYPDERPILVLNTSQVGLSLSVLGGVVTANHINFAHSLVQAANEYLIECERLLMDRQADDTSGGAAVAA</sequence>
<dbReference type="AlphaFoldDB" id="A0A1C3NU02"/>
<gene>
    <name evidence="1" type="ORF">FDG2_0616</name>
</gene>
<dbReference type="Proteomes" id="UP000199013">
    <property type="component" value="Unassembled WGS sequence"/>
</dbReference>
<proteinExistence type="predicted"/>
<name>A0A1C3NU02_9ACTN</name>
<dbReference type="EMBL" id="FLUV01000237">
    <property type="protein sequence ID" value="SBW18300.1"/>
    <property type="molecule type" value="Genomic_DNA"/>
</dbReference>
<accession>A0A1C3NU02</accession>